<dbReference type="RefSeq" id="WP_094407448.1">
    <property type="nucleotide sequence ID" value="NZ_BMJZ01000012.1"/>
</dbReference>
<dbReference type="Proteomes" id="UP000216361">
    <property type="component" value="Unassembled WGS sequence"/>
</dbReference>
<comment type="caution">
    <text evidence="2">The sequence shown here is derived from an EMBL/GenBank/DDBJ whole genome shotgun (WGS) entry which is preliminary data.</text>
</comment>
<feature type="transmembrane region" description="Helical" evidence="1">
    <location>
        <begin position="40"/>
        <end position="61"/>
    </location>
</feature>
<proteinExistence type="predicted"/>
<evidence type="ECO:0000256" key="1">
    <source>
        <dbReference type="SAM" id="Phobius"/>
    </source>
</evidence>
<sequence length="63" mass="7008">MASIFDLPLAAHARQVPITVIFFTVLSQISGFHETWEASLFYGIAIAVGMHAVVYGIGWLMRR</sequence>
<evidence type="ECO:0000313" key="2">
    <source>
        <dbReference type="EMBL" id="OYQ21124.1"/>
    </source>
</evidence>
<reference evidence="2 3" key="1">
    <citation type="submission" date="2017-07" db="EMBL/GenBank/DDBJ databases">
        <title>Elstera cyanobacteriorum sp. nov., a novel bacterium isolated from cyanobacterial aggregates in a eutrophic lake.</title>
        <authorList>
            <person name="Cai H."/>
        </authorList>
    </citation>
    <scope>NUCLEOTIDE SEQUENCE [LARGE SCALE GENOMIC DNA]</scope>
    <source>
        <strain evidence="2 3">TH019</strain>
    </source>
</reference>
<organism evidence="2 3">
    <name type="scientific">Elstera cyanobacteriorum</name>
    <dbReference type="NCBI Taxonomy" id="2022747"/>
    <lineage>
        <taxon>Bacteria</taxon>
        <taxon>Pseudomonadati</taxon>
        <taxon>Pseudomonadota</taxon>
        <taxon>Alphaproteobacteria</taxon>
        <taxon>Rhodospirillales</taxon>
        <taxon>Rhodospirillaceae</taxon>
        <taxon>Elstera</taxon>
    </lineage>
</organism>
<dbReference type="EMBL" id="NOXS01000024">
    <property type="protein sequence ID" value="OYQ21124.1"/>
    <property type="molecule type" value="Genomic_DNA"/>
</dbReference>
<dbReference type="AlphaFoldDB" id="A0A255XXL4"/>
<evidence type="ECO:0000313" key="3">
    <source>
        <dbReference type="Proteomes" id="UP000216361"/>
    </source>
</evidence>
<accession>A0A255XXL4</accession>
<keyword evidence="3" id="KW-1185">Reference proteome</keyword>
<keyword evidence="1" id="KW-0472">Membrane</keyword>
<keyword evidence="1" id="KW-1133">Transmembrane helix</keyword>
<protein>
    <submittedName>
        <fullName evidence="2">Uncharacterized protein</fullName>
    </submittedName>
</protein>
<name>A0A255XXL4_9PROT</name>
<dbReference type="OrthoDB" id="9859603at2"/>
<gene>
    <name evidence="2" type="ORF">CHR90_02725</name>
</gene>
<keyword evidence="1" id="KW-0812">Transmembrane</keyword>